<keyword evidence="4" id="KW-1185">Reference proteome</keyword>
<name>A0A3N2PU43_SODAK</name>
<dbReference type="PANTHER" id="PTHR24320">
    <property type="entry name" value="RETINOL DEHYDROGENASE"/>
    <property type="match status" value="1"/>
</dbReference>
<dbReference type="PANTHER" id="PTHR24320:SF283">
    <property type="entry name" value="RETINOL DEHYDROGENASE 11"/>
    <property type="match status" value="1"/>
</dbReference>
<dbReference type="EMBL" id="ML119056">
    <property type="protein sequence ID" value="ROT38027.1"/>
    <property type="molecule type" value="Genomic_DNA"/>
</dbReference>
<evidence type="ECO:0000256" key="1">
    <source>
        <dbReference type="ARBA" id="ARBA00006484"/>
    </source>
</evidence>
<evidence type="ECO:0000313" key="3">
    <source>
        <dbReference type="EMBL" id="ROT38027.1"/>
    </source>
</evidence>
<evidence type="ECO:0000313" key="4">
    <source>
        <dbReference type="Proteomes" id="UP000272025"/>
    </source>
</evidence>
<dbReference type="InterPro" id="IPR036291">
    <property type="entry name" value="NAD(P)-bd_dom_sf"/>
</dbReference>
<sequence>MAPPYDTNTTADELVNDFAAEIKGKVVLTTGVTPGGLGAVFVETVAKAQPALLILASRNVAKTQETADAITSSHPNVAVRVLQLDLVSPDSVREAASKLNGWDDVPSIDVLVNNAAVMATDYAVTPEGIERQFATNHLGHFLFTNLIMGKILKSASPRVVSVSSSGHRMSPIRWGDLNFDKDATYNGWQAYGQSKTANILFAISLAEKLGPKGLLALSVHPGVIFTTGLGTHLDFAKESQDIVSIHKRLGNPEAWTQTEFISAERGTATHVFAAFAPSLKDHNGAYLLDSRVADPFGDEVMAWATSKIEAERLWKLSEKLVGQKFSF</sequence>
<dbReference type="SUPFAM" id="SSF51735">
    <property type="entry name" value="NAD(P)-binding Rossmann-fold domains"/>
    <property type="match status" value="1"/>
</dbReference>
<dbReference type="AlphaFoldDB" id="A0A3N2PU43"/>
<dbReference type="PRINTS" id="PR00081">
    <property type="entry name" value="GDHRDH"/>
</dbReference>
<reference evidence="3 4" key="1">
    <citation type="journal article" date="2018" name="Mol. Ecol.">
        <title>The obligate alkalophilic soda-lake fungus Sodiomyces alkalinus has shifted to a protein diet.</title>
        <authorList>
            <person name="Grum-Grzhimaylo A.A."/>
            <person name="Falkoski D.L."/>
            <person name="van den Heuvel J."/>
            <person name="Valero-Jimenez C.A."/>
            <person name="Min B."/>
            <person name="Choi I.G."/>
            <person name="Lipzen A."/>
            <person name="Daum C.G."/>
            <person name="Aanen D.K."/>
            <person name="Tsang A."/>
            <person name="Henrissat B."/>
            <person name="Bilanenko E.N."/>
            <person name="de Vries R.P."/>
            <person name="van Kan J.A.L."/>
            <person name="Grigoriev I.V."/>
            <person name="Debets A.J.M."/>
        </authorList>
    </citation>
    <scope>NUCLEOTIDE SEQUENCE [LARGE SCALE GENOMIC DNA]</scope>
    <source>
        <strain evidence="3 4">F11</strain>
    </source>
</reference>
<accession>A0A3N2PU43</accession>
<dbReference type="InterPro" id="IPR002347">
    <property type="entry name" value="SDR_fam"/>
</dbReference>
<dbReference type="RefSeq" id="XP_028465833.1">
    <property type="nucleotide sequence ID" value="XM_028608800.1"/>
</dbReference>
<dbReference type="Pfam" id="PF00106">
    <property type="entry name" value="adh_short"/>
    <property type="match status" value="1"/>
</dbReference>
<dbReference type="STRING" id="1314773.A0A3N2PU43"/>
<gene>
    <name evidence="3" type="ORF">SODALDRAFT_296499</name>
</gene>
<dbReference type="Gene3D" id="3.40.50.720">
    <property type="entry name" value="NAD(P)-binding Rossmann-like Domain"/>
    <property type="match status" value="1"/>
</dbReference>
<dbReference type="GO" id="GO:0016491">
    <property type="term" value="F:oxidoreductase activity"/>
    <property type="evidence" value="ECO:0007669"/>
    <property type="project" value="UniProtKB-KW"/>
</dbReference>
<proteinExistence type="inferred from homology"/>
<organism evidence="3 4">
    <name type="scientific">Sodiomyces alkalinus (strain CBS 110278 / VKM F-3762 / F11)</name>
    <name type="common">Alkaliphilic filamentous fungus</name>
    <dbReference type="NCBI Taxonomy" id="1314773"/>
    <lineage>
        <taxon>Eukaryota</taxon>
        <taxon>Fungi</taxon>
        <taxon>Dikarya</taxon>
        <taxon>Ascomycota</taxon>
        <taxon>Pezizomycotina</taxon>
        <taxon>Sordariomycetes</taxon>
        <taxon>Hypocreomycetidae</taxon>
        <taxon>Glomerellales</taxon>
        <taxon>Plectosphaerellaceae</taxon>
        <taxon>Sodiomyces</taxon>
    </lineage>
</organism>
<dbReference type="OrthoDB" id="191139at2759"/>
<protein>
    <submittedName>
        <fullName evidence="3">NAD(P)-binding protein</fullName>
    </submittedName>
</protein>
<evidence type="ECO:0000256" key="2">
    <source>
        <dbReference type="ARBA" id="ARBA00023002"/>
    </source>
</evidence>
<comment type="similarity">
    <text evidence="1">Belongs to the short-chain dehydrogenases/reductases (SDR) family.</text>
</comment>
<keyword evidence="2" id="KW-0560">Oxidoreductase</keyword>
<dbReference type="Proteomes" id="UP000272025">
    <property type="component" value="Unassembled WGS sequence"/>
</dbReference>
<dbReference type="GeneID" id="39577278"/>